<dbReference type="Pfam" id="PF01535">
    <property type="entry name" value="PPR"/>
    <property type="match status" value="1"/>
</dbReference>
<gene>
    <name evidence="6" type="ORF">PPNO1_LOCUS6535</name>
</gene>
<evidence type="ECO:0000313" key="6">
    <source>
        <dbReference type="EMBL" id="CAI4216892.1"/>
    </source>
</evidence>
<feature type="region of interest" description="Disordered" evidence="5">
    <location>
        <begin position="1200"/>
        <end position="1239"/>
    </location>
</feature>
<sequence>MLERTASSLEQCALHRILHTSSRPAYSRRKLPPTFWMHGAASLEVSAAWVALVRGRGARARQVGQPQRHATRRSVSSGYDALEALYASGTGAISTLRRTSACLVDGHERWPQSLSCLQTRPISTSATSRFLNFPQTTESLASTTVQFDAIPATEEPSICYAKAEPLSGPSSTSTSTSETLKPSPGGLTRLRYLISKGDASGTIEAWSLFKGLSASAQDELRLETLRYTGRHVSSKAEAAQWLSVLAKIPSSSLDNDLLLMAAKASVVLHLKEDALTYFRASLRRRPSLDFFQEMVLVPRGGTSAKSRDTSRAKPNRHASSLLTPETQIGLSALMAEPPAVPDNSWGSGYKAGAEANGTRFGPKQQKRLVNSLDSFLKDLAEMALFQPCESREAMGLLHLLDRPELYAEHIVDAFQRRETMHLPRLFKTYKRYGLATMDPRVPPIMFNIFYPYDTAQLLPLHTYFCRVHYNNDKRTDQDRAALREWWSNYAVRAALNDQAKDPLSYKSYIRVFKHFGDEEMEQFALKDVTEKLGIRPEQMNWYRDLERYYTNKDYKGAMYAWSDLSAGAKPDIHTLATVMKLAADNGDLNYTLQMYEKAKTWRLDRSPHILIPVIRAFGDNGMLQQASRVCTWALENDIRSPELFNTMLSIYAANHRLHESHRLMNTMAQNGIAWDKETFVHLITTLARCKQGDKAYELLTQAMKMHFWRVTSHHFELVMAGAMNTHKYSLVYALGERMKKEGLPVSLNALTLLAKSSHRWAQFAKERPGHPPLPSKLVTGRDLVEHYRKLVAAELQSARDGANLGKAKGGSSSESRVVFTLAEMGEKDLIAEVNGIYQQCPPTECSERDIPDGIITALMIAALERGEHRRVKSLWNALWERNQRLSVAAVDEGNRRAPRARIPPPIRYNLDEGFRTMQQVLTRESDAEGLLTILHELTSAGFKLGRRNWNHTIQALATMGRVKEAFTFCEHMLMPNWMGWRHMRRFKLHRLRRSVSENRPNPSETSAELPDALQLHLGPSAIATTPAAATSTITGAFAPKSRDAITTLAPGSARFYSTAHGPEQPSEDPSAESRSLASAEQRYAADHAAVADFLRFQYNARQKRRWQRRRKERGQSVVLTPRIRQPGLNPRHLRPNAQTLHMLARIYLEMRSADTRSSQDADTSLLLSASCPRTVHAIMTLRYSDDPEVVRWFGDKVEEYSSTTTPAPPRRNDAGVDADADLGDGSLTPAERQRLQRKREKTLRKRRAYVLPPFQERVNGVLAATSALRRSKKAAATRERIANKKFYAAWERREVSSGEPLGSE</sequence>
<keyword evidence="7" id="KW-1185">Reference proteome</keyword>
<dbReference type="Gene3D" id="1.25.40.10">
    <property type="entry name" value="Tetratricopeptide repeat domain"/>
    <property type="match status" value="2"/>
</dbReference>
<dbReference type="Proteomes" id="UP000838763">
    <property type="component" value="Unassembled WGS sequence"/>
</dbReference>
<dbReference type="PANTHER" id="PTHR47936">
    <property type="entry name" value="PPR_LONG DOMAIN-CONTAINING PROTEIN"/>
    <property type="match status" value="1"/>
</dbReference>
<evidence type="ECO:0000256" key="2">
    <source>
        <dbReference type="ARBA" id="ARBA00022737"/>
    </source>
</evidence>
<proteinExistence type="inferred from homology"/>
<dbReference type="OrthoDB" id="185373at2759"/>
<organism evidence="6 7">
    <name type="scientific">Parascedosporium putredinis</name>
    <dbReference type="NCBI Taxonomy" id="1442378"/>
    <lineage>
        <taxon>Eukaryota</taxon>
        <taxon>Fungi</taxon>
        <taxon>Dikarya</taxon>
        <taxon>Ascomycota</taxon>
        <taxon>Pezizomycotina</taxon>
        <taxon>Sordariomycetes</taxon>
        <taxon>Hypocreomycetidae</taxon>
        <taxon>Microascales</taxon>
        <taxon>Microascaceae</taxon>
        <taxon>Parascedosporium</taxon>
    </lineage>
</organism>
<evidence type="ECO:0000256" key="3">
    <source>
        <dbReference type="ARBA" id="ARBA00044493"/>
    </source>
</evidence>
<comment type="similarity">
    <text evidence="1">Belongs to the CCM1 family.</text>
</comment>
<evidence type="ECO:0000256" key="4">
    <source>
        <dbReference type="ARBA" id="ARBA00044511"/>
    </source>
</evidence>
<feature type="region of interest" description="Disordered" evidence="5">
    <location>
        <begin position="163"/>
        <end position="183"/>
    </location>
</feature>
<protein>
    <submittedName>
        <fullName evidence="6">Uncharacterized protein</fullName>
    </submittedName>
</protein>
<accession>A0A9P1H510</accession>
<dbReference type="PANTHER" id="PTHR47936:SF1">
    <property type="entry name" value="PENTATRICOPEPTIDE REPEAT-CONTAINING PROTEIN GUN1, CHLOROPLASTIC"/>
    <property type="match status" value="1"/>
</dbReference>
<keyword evidence="2" id="KW-0677">Repeat</keyword>
<comment type="subunit">
    <text evidence="4">Binds to mitochondrial small subunit 15S rRNA.</text>
</comment>
<reference evidence="6" key="1">
    <citation type="submission" date="2022-11" db="EMBL/GenBank/DDBJ databases">
        <authorList>
            <person name="Scott C."/>
            <person name="Bruce N."/>
        </authorList>
    </citation>
    <scope>NUCLEOTIDE SEQUENCE</scope>
</reference>
<comment type="caution">
    <text evidence="6">The sequence shown here is derived from an EMBL/GenBank/DDBJ whole genome shotgun (WGS) entry which is preliminary data.</text>
</comment>
<evidence type="ECO:0000313" key="7">
    <source>
        <dbReference type="Proteomes" id="UP000838763"/>
    </source>
</evidence>
<feature type="region of interest" description="Disordered" evidence="5">
    <location>
        <begin position="1054"/>
        <end position="1080"/>
    </location>
</feature>
<dbReference type="InterPro" id="IPR002885">
    <property type="entry name" value="PPR_rpt"/>
</dbReference>
<dbReference type="EMBL" id="CALLCH030000015">
    <property type="protein sequence ID" value="CAI4216892.1"/>
    <property type="molecule type" value="Genomic_DNA"/>
</dbReference>
<evidence type="ECO:0000256" key="1">
    <source>
        <dbReference type="ARBA" id="ARBA00006192"/>
    </source>
</evidence>
<name>A0A9P1H510_9PEZI</name>
<feature type="compositionally biased region" description="Low complexity" evidence="5">
    <location>
        <begin position="164"/>
        <end position="183"/>
    </location>
</feature>
<evidence type="ECO:0000256" key="5">
    <source>
        <dbReference type="SAM" id="MobiDB-lite"/>
    </source>
</evidence>
<comment type="function">
    <text evidence="3">Regulates mitochondrial small subunit maturation by controlling 15S rRNA 5'-end processing. Localizes to the 5' precursor of the 15S rRNA in a position that is subsequently occupied by mS47 in the mature yeast mtSSU. Uses structure and sequence-specific RNA recognition, binding to a single-stranded region of the precursor and specifically recognizing bases -6 to -1. The exchange of Ccm1 for mS47 is coupled to the irreversible removal of precursor rRNA that is accompanied by conformational changes of the mitoribosomal proteins uS5m and mS26. These conformational changes signal completion of 5'-end rRNA processing through protection of the mature 5'-end of the 15S rRNA and stabilization of mS47. The removal of the 5' precursor together with the dissociation of Ccm1 may be catalyzed by the 5'-3' exoribonuclease Pet127. Involved in the specific removal of group I introns in mitochondrial encoded transcripts.</text>
</comment>
<dbReference type="GO" id="GO:0031930">
    <property type="term" value="P:mitochondria-nucleus signaling pathway"/>
    <property type="evidence" value="ECO:0007669"/>
    <property type="project" value="TreeGrafter"/>
</dbReference>
<dbReference type="InterPro" id="IPR011990">
    <property type="entry name" value="TPR-like_helical_dom_sf"/>
</dbReference>